<dbReference type="GO" id="GO:0016787">
    <property type="term" value="F:hydrolase activity"/>
    <property type="evidence" value="ECO:0007669"/>
    <property type="project" value="UniProtKB-KW"/>
</dbReference>
<keyword evidence="6" id="KW-0066">ATP synthesis</keyword>
<evidence type="ECO:0000256" key="6">
    <source>
        <dbReference type="ARBA" id="ARBA00023310"/>
    </source>
</evidence>
<keyword evidence="4" id="KW-0406">Ion transport</keyword>
<evidence type="ECO:0000313" key="7">
    <source>
        <dbReference type="EMBL" id="KXT94644.1"/>
    </source>
</evidence>
<dbReference type="EMBL" id="LQOD01000102">
    <property type="protein sequence ID" value="KXT94644.1"/>
    <property type="molecule type" value="Genomic_DNA"/>
</dbReference>
<dbReference type="GO" id="GO:0046933">
    <property type="term" value="F:proton-transporting ATP synthase activity, rotational mechanism"/>
    <property type="evidence" value="ECO:0007669"/>
    <property type="project" value="InterPro"/>
</dbReference>
<comment type="caution">
    <text evidence="7">The sequence shown here is derived from an EMBL/GenBank/DDBJ whole genome shotgun (WGS) entry which is preliminary data.</text>
</comment>
<accession>A0A139PWG1</accession>
<proteinExistence type="predicted"/>
<keyword evidence="3" id="KW-0375">Hydrogen ion transport</keyword>
<protein>
    <submittedName>
        <fullName evidence="7">ATP synthase delta chain</fullName>
        <ecNumber evidence="7">3.6.3.14</ecNumber>
    </submittedName>
</protein>
<gene>
    <name evidence="7" type="ORF">SMIDD26_00562</name>
</gene>
<evidence type="ECO:0000256" key="5">
    <source>
        <dbReference type="ARBA" id="ARBA00023136"/>
    </source>
</evidence>
<dbReference type="EC" id="3.6.3.14" evidence="7"/>
<dbReference type="PATRIC" id="fig|28037.233.peg.630"/>
<reference evidence="7 8" key="1">
    <citation type="submission" date="2016-01" db="EMBL/GenBank/DDBJ databases">
        <title>Highly variable Streptococcus oralis are common among viridans streptococci isolated from primates.</title>
        <authorList>
            <person name="Denapaite D."/>
            <person name="Rieger M."/>
            <person name="Koendgen S."/>
            <person name="Brueckner R."/>
            <person name="Ochigava I."/>
            <person name="Kappeler P."/>
            <person name="Maetz-Rensing K."/>
            <person name="Leendertz F."/>
            <person name="Hakenbeck R."/>
        </authorList>
    </citation>
    <scope>NUCLEOTIDE SEQUENCE [LARGE SCALE GENOMIC DNA]</scope>
    <source>
        <strain evidence="7 8">DD26</strain>
    </source>
</reference>
<keyword evidence="5" id="KW-0472">Membrane</keyword>
<organism evidence="7 8">
    <name type="scientific">Streptococcus mitis</name>
    <dbReference type="NCBI Taxonomy" id="28037"/>
    <lineage>
        <taxon>Bacteria</taxon>
        <taxon>Bacillati</taxon>
        <taxon>Bacillota</taxon>
        <taxon>Bacilli</taxon>
        <taxon>Lactobacillales</taxon>
        <taxon>Streptococcaceae</taxon>
        <taxon>Streptococcus</taxon>
        <taxon>Streptococcus mitis group</taxon>
    </lineage>
</organism>
<evidence type="ECO:0000256" key="4">
    <source>
        <dbReference type="ARBA" id="ARBA00023065"/>
    </source>
</evidence>
<keyword evidence="7" id="KW-0378">Hydrolase</keyword>
<keyword evidence="2" id="KW-0813">Transport</keyword>
<sequence length="45" mass="5112">MSLKVRSVKEQIDESLIGGFVIFANHKTIDVSIKQQLKVVKENLK</sequence>
<name>A0A139PWG1_STRMT</name>
<evidence type="ECO:0000313" key="8">
    <source>
        <dbReference type="Proteomes" id="UP000070458"/>
    </source>
</evidence>
<dbReference type="AlphaFoldDB" id="A0A139PWG1"/>
<comment type="subcellular location">
    <subcellularLocation>
        <location evidence="1">Membrane</location>
    </subcellularLocation>
</comment>
<dbReference type="PRINTS" id="PR00125">
    <property type="entry name" value="ATPASEDELTA"/>
</dbReference>
<dbReference type="Pfam" id="PF00213">
    <property type="entry name" value="OSCP"/>
    <property type="match status" value="1"/>
</dbReference>
<dbReference type="InterPro" id="IPR000711">
    <property type="entry name" value="ATPase_OSCP/dsu"/>
</dbReference>
<evidence type="ECO:0000256" key="1">
    <source>
        <dbReference type="ARBA" id="ARBA00004370"/>
    </source>
</evidence>
<dbReference type="GO" id="GO:0016020">
    <property type="term" value="C:membrane"/>
    <property type="evidence" value="ECO:0007669"/>
    <property type="project" value="UniProtKB-SubCell"/>
</dbReference>
<evidence type="ECO:0000256" key="3">
    <source>
        <dbReference type="ARBA" id="ARBA00022781"/>
    </source>
</evidence>
<dbReference type="Proteomes" id="UP000070458">
    <property type="component" value="Unassembled WGS sequence"/>
</dbReference>
<evidence type="ECO:0000256" key="2">
    <source>
        <dbReference type="ARBA" id="ARBA00022448"/>
    </source>
</evidence>